<gene>
    <name evidence="2" type="ORF">BZARG_2169</name>
</gene>
<dbReference type="Proteomes" id="UP000003730">
    <property type="component" value="Unassembled WGS sequence"/>
</dbReference>
<name>G2EAH7_9FLAO</name>
<dbReference type="AlphaFoldDB" id="G2EAH7"/>
<dbReference type="OrthoDB" id="1270642at2"/>
<dbReference type="RefSeq" id="WP_008635183.1">
    <property type="nucleotide sequence ID" value="NZ_AFXZ01000005.1"/>
</dbReference>
<feature type="signal peptide" evidence="1">
    <location>
        <begin position="1"/>
        <end position="23"/>
    </location>
</feature>
<dbReference type="STRING" id="1046627.BZARG_2169"/>
<dbReference type="eggNOG" id="ENOG502ZAAQ">
    <property type="taxonomic scope" value="Bacteria"/>
</dbReference>
<evidence type="ECO:0000313" key="2">
    <source>
        <dbReference type="EMBL" id="EGV44581.1"/>
    </source>
</evidence>
<keyword evidence="3" id="KW-1185">Reference proteome</keyword>
<organism evidence="2 3">
    <name type="scientific">Bizionia argentinensis JUB59</name>
    <dbReference type="NCBI Taxonomy" id="1046627"/>
    <lineage>
        <taxon>Bacteria</taxon>
        <taxon>Pseudomonadati</taxon>
        <taxon>Bacteroidota</taxon>
        <taxon>Flavobacteriia</taxon>
        <taxon>Flavobacteriales</taxon>
        <taxon>Flavobacteriaceae</taxon>
        <taxon>Bizionia</taxon>
    </lineage>
</organism>
<evidence type="ECO:0000313" key="3">
    <source>
        <dbReference type="Proteomes" id="UP000003730"/>
    </source>
</evidence>
<evidence type="ECO:0000256" key="1">
    <source>
        <dbReference type="SAM" id="SignalP"/>
    </source>
</evidence>
<accession>G2EAH7</accession>
<protein>
    <submittedName>
        <fullName evidence="2">Uncharacterized protein</fullName>
    </submittedName>
</protein>
<reference evidence="2 3" key="1">
    <citation type="journal article" date="2008" name="Int. J. Syst. Evol. Microbiol.">
        <title>Bizionia argentinensis sp. nov., isolated from surface marine water in Antarctica.</title>
        <authorList>
            <person name="Bercovich A."/>
            <person name="Vazquez S.C."/>
            <person name="Yankilevich P."/>
            <person name="Coria S.H."/>
            <person name="Foti M."/>
            <person name="Hernandez E."/>
            <person name="Vidal A."/>
            <person name="Ruberto L."/>
            <person name="Melo C."/>
            <person name="Marenssi S."/>
            <person name="Criscuolo M."/>
            <person name="Memoli M."/>
            <person name="Arguelles M."/>
            <person name="Mac Cormack W.P."/>
        </authorList>
    </citation>
    <scope>NUCLEOTIDE SEQUENCE [LARGE SCALE GENOMIC DNA]</scope>
    <source>
        <strain evidence="2 3">JUB59</strain>
    </source>
</reference>
<comment type="caution">
    <text evidence="2">The sequence shown here is derived from an EMBL/GenBank/DDBJ whole genome shotgun (WGS) entry which is preliminary data.</text>
</comment>
<proteinExistence type="predicted"/>
<dbReference type="EMBL" id="AFXZ01000005">
    <property type="protein sequence ID" value="EGV44581.1"/>
    <property type="molecule type" value="Genomic_DNA"/>
</dbReference>
<feature type="chain" id="PRO_5003428533" evidence="1">
    <location>
        <begin position="24"/>
        <end position="482"/>
    </location>
</feature>
<sequence length="482" mass="53173">MKTFVKFFISTFIMICYSISMKAQDVYIPVPANNIFNRTELNTVQNILNTRNHENWRIGWFAPIWPEIQSTSGDNFGHRTIVGATIPTTVLLWQLKSIGGQLAPFRNGDNWPMPYKWFSSSSQYWYQPRSTNGGYNAGNVAFNFKIPSDKYLGYAYHAGEYSIGITHNYGSSGYTIEFTPNSLNTILSIPAAITWISNTPSKYIEISELNQYRSGGTRIISDLGTSEIANTLDFNLMAKAAASTIQFTSSKGATGTRPVSLVKLGSTNSKITTLPLSATSQNYSPTNNFKVEVGNRNNFALQLSISNTDFKNHFFEAGAYTFQLNMNANSTDNTVSSPQNTDIILKVLPLSEIKIPNSGNAVNFVFNTFSHYNDGQTKIAPNQIKISNNETYELYVKSDASFFNKSGIQSDVPSSILQIGVDGGSQNIPLTTTSKPIITNGTPVLDKDLNIKYTISSAAAKTLVAKEKSTYSINVIYSFTAL</sequence>
<keyword evidence="1" id="KW-0732">Signal</keyword>